<dbReference type="AlphaFoldDB" id="A0A7I8J0Q9"/>
<feature type="transmembrane region" description="Helical" evidence="1">
    <location>
        <begin position="65"/>
        <end position="86"/>
    </location>
</feature>
<evidence type="ECO:0000313" key="3">
    <source>
        <dbReference type="Proteomes" id="UP001189122"/>
    </source>
</evidence>
<keyword evidence="1" id="KW-0812">Transmembrane</keyword>
<evidence type="ECO:0000256" key="1">
    <source>
        <dbReference type="SAM" id="Phobius"/>
    </source>
</evidence>
<dbReference type="EMBL" id="CACRZD030000008">
    <property type="protein sequence ID" value="CAA6663728.1"/>
    <property type="molecule type" value="Genomic_DNA"/>
</dbReference>
<feature type="transmembrane region" description="Helical" evidence="1">
    <location>
        <begin position="12"/>
        <end position="45"/>
    </location>
</feature>
<feature type="transmembrane region" description="Helical" evidence="1">
    <location>
        <begin position="161"/>
        <end position="179"/>
    </location>
</feature>
<keyword evidence="3" id="KW-1185">Reference proteome</keyword>
<dbReference type="PANTHER" id="PTHR47216">
    <property type="match status" value="1"/>
</dbReference>
<dbReference type="Proteomes" id="UP001189122">
    <property type="component" value="Unassembled WGS sequence"/>
</dbReference>
<keyword evidence="1" id="KW-1133">Transmembrane helix</keyword>
<dbReference type="InterPro" id="IPR029021">
    <property type="entry name" value="Prot-tyrosine_phosphatase-like"/>
</dbReference>
<dbReference type="PANTHER" id="PTHR47216:SF4">
    <property type="entry name" value="OS01G0859400 PROTEIN"/>
    <property type="match status" value="1"/>
</dbReference>
<protein>
    <submittedName>
        <fullName evidence="2">Uncharacterized protein</fullName>
    </submittedName>
</protein>
<proteinExistence type="predicted"/>
<evidence type="ECO:0000313" key="2">
    <source>
        <dbReference type="EMBL" id="CAA2624269.1"/>
    </source>
</evidence>
<dbReference type="EMBL" id="LR743595">
    <property type="protein sequence ID" value="CAA2624269.1"/>
    <property type="molecule type" value="Genomic_DNA"/>
</dbReference>
<organism evidence="2">
    <name type="scientific">Spirodela intermedia</name>
    <name type="common">Intermediate duckweed</name>
    <dbReference type="NCBI Taxonomy" id="51605"/>
    <lineage>
        <taxon>Eukaryota</taxon>
        <taxon>Viridiplantae</taxon>
        <taxon>Streptophyta</taxon>
        <taxon>Embryophyta</taxon>
        <taxon>Tracheophyta</taxon>
        <taxon>Spermatophyta</taxon>
        <taxon>Magnoliopsida</taxon>
        <taxon>Liliopsida</taxon>
        <taxon>Araceae</taxon>
        <taxon>Lemnoideae</taxon>
        <taxon>Spirodela</taxon>
    </lineage>
</organism>
<dbReference type="CDD" id="cd14527">
    <property type="entry name" value="DSP_bac"/>
    <property type="match status" value="1"/>
</dbReference>
<keyword evidence="1" id="KW-0472">Membrane</keyword>
<gene>
    <name evidence="2" type="ORF">SI7747_08010117</name>
</gene>
<dbReference type="Gene3D" id="3.90.190.10">
    <property type="entry name" value="Protein tyrosine phosphatase superfamily"/>
    <property type="match status" value="1"/>
</dbReference>
<name>A0A7I8J0Q9_SPIIN</name>
<reference evidence="2 3" key="1">
    <citation type="submission" date="2019-12" db="EMBL/GenBank/DDBJ databases">
        <authorList>
            <person name="Scholz U."/>
            <person name="Mascher M."/>
            <person name="Fiebig A."/>
        </authorList>
    </citation>
    <scope>NUCLEOTIDE SEQUENCE</scope>
</reference>
<sequence>MGLSRLIGMKAAVLFLGFLCTRNSGIALVPVFLLHASLVSSLVAITSHPSLNLPLLLGKSSDGSFPLWSILLFAPYLVFIRIFVFLRRLKSREPVYRWPSSPHHLPPGDPAVIDCTCELPRSSALSSNAYLCVATWDTRAPRPSEIESAVRWACRKRAQNNPVYIHVLLVGSLSLVHIFPPPSHGRSVCVMCALLVALGAADDWKAAERMIMERRPFIQMNALHGQHLEEWSRHRISPPPNRRGLWAPPSARVFSVTTSTVEPPCHGGDDDVRFVGRSRRRMKIVYSQSFHVAGPDLWNSLAGCHVGPRLALTCK</sequence>
<accession>A0A7I8J0Q9</accession>